<dbReference type="InterPro" id="IPR003141">
    <property type="entry name" value="Pol/His_phosphatase_N"/>
</dbReference>
<dbReference type="EMBL" id="RAPO01000003">
    <property type="protein sequence ID" value="RKD93640.1"/>
    <property type="molecule type" value="Genomic_DNA"/>
</dbReference>
<feature type="domain" description="Polymerase/histidinol phosphatase N-terminal" evidence="1">
    <location>
        <begin position="9"/>
        <end position="75"/>
    </location>
</feature>
<dbReference type="OrthoDB" id="50465at2157"/>
<sequence>MTTQIPFTIDFHVHSDDSYDGHEPVELILEHASDIGLDGVVITDHDEIGESLRAAELAPEYGLIGIPGVEVSTKHGHLLAIGVEERPEPGRPVGKTVQTVRDLGGIAIVPHPFQRSRHGIRKRHVDDVDAIETYNSMLFTGYRNRRARTFARRRGYPEIGASDAHYLPNVGKAYTEVLVTPDAENPTRADIDGDELVEAILEGRTQIRGKRTPIRKSAVQYAKGAVRKGTFVVTSHAPLVPTVPASMERSSQSRS</sequence>
<accession>A0A3R7GUI1</accession>
<dbReference type="AlphaFoldDB" id="A0A3R7GUI1"/>
<evidence type="ECO:0000259" key="1">
    <source>
        <dbReference type="SMART" id="SM00481"/>
    </source>
</evidence>
<protein>
    <submittedName>
        <fullName evidence="2">Putative metal-dependent phosphoesterase TrpH</fullName>
    </submittedName>
</protein>
<dbReference type="CDD" id="cd07432">
    <property type="entry name" value="PHP_HisPPase"/>
    <property type="match status" value="1"/>
</dbReference>
<dbReference type="InterPro" id="IPR052018">
    <property type="entry name" value="PHP_domain"/>
</dbReference>
<dbReference type="RefSeq" id="WP_120245632.1">
    <property type="nucleotide sequence ID" value="NZ_RAPO01000003.1"/>
</dbReference>
<dbReference type="Proteomes" id="UP000283805">
    <property type="component" value="Unassembled WGS sequence"/>
</dbReference>
<evidence type="ECO:0000313" key="2">
    <source>
        <dbReference type="EMBL" id="RKD93640.1"/>
    </source>
</evidence>
<dbReference type="GO" id="GO:0004534">
    <property type="term" value="F:5'-3' RNA exonuclease activity"/>
    <property type="evidence" value="ECO:0007669"/>
    <property type="project" value="TreeGrafter"/>
</dbReference>
<keyword evidence="3" id="KW-1185">Reference proteome</keyword>
<dbReference type="InterPro" id="IPR004013">
    <property type="entry name" value="PHP_dom"/>
</dbReference>
<dbReference type="PANTHER" id="PTHR42924:SF3">
    <property type="entry name" value="POLYMERASE_HISTIDINOL PHOSPHATASE N-TERMINAL DOMAIN-CONTAINING PROTEIN"/>
    <property type="match status" value="1"/>
</dbReference>
<dbReference type="Pfam" id="PF13263">
    <property type="entry name" value="PHP_C"/>
    <property type="match status" value="1"/>
</dbReference>
<dbReference type="PANTHER" id="PTHR42924">
    <property type="entry name" value="EXONUCLEASE"/>
    <property type="match status" value="1"/>
</dbReference>
<name>A0A3R7GUI1_9EURY</name>
<comment type="caution">
    <text evidence="2">The sequence shown here is derived from an EMBL/GenBank/DDBJ whole genome shotgun (WGS) entry which is preliminary data.</text>
</comment>
<dbReference type="InterPro" id="IPR016195">
    <property type="entry name" value="Pol/histidinol_Pase-like"/>
</dbReference>
<dbReference type="Pfam" id="PF02811">
    <property type="entry name" value="PHP"/>
    <property type="match status" value="1"/>
</dbReference>
<proteinExistence type="predicted"/>
<dbReference type="SUPFAM" id="SSF89550">
    <property type="entry name" value="PHP domain-like"/>
    <property type="match status" value="1"/>
</dbReference>
<dbReference type="SMART" id="SM00481">
    <property type="entry name" value="POLIIIAc"/>
    <property type="match status" value="1"/>
</dbReference>
<dbReference type="GO" id="GO:0035312">
    <property type="term" value="F:5'-3' DNA exonuclease activity"/>
    <property type="evidence" value="ECO:0007669"/>
    <property type="project" value="TreeGrafter"/>
</dbReference>
<reference evidence="2 3" key="1">
    <citation type="submission" date="2018-09" db="EMBL/GenBank/DDBJ databases">
        <title>Genomic Encyclopedia of Archaeal and Bacterial Type Strains, Phase II (KMG-II): from individual species to whole genera.</title>
        <authorList>
            <person name="Goeker M."/>
        </authorList>
    </citation>
    <scope>NUCLEOTIDE SEQUENCE [LARGE SCALE GENOMIC DNA]</scope>
    <source>
        <strain evidence="2 3">DSM 13151</strain>
    </source>
</reference>
<evidence type="ECO:0000313" key="3">
    <source>
        <dbReference type="Proteomes" id="UP000283805"/>
    </source>
</evidence>
<organism evidence="2 3">
    <name type="scientific">Halopiger aswanensis</name>
    <dbReference type="NCBI Taxonomy" id="148449"/>
    <lineage>
        <taxon>Archaea</taxon>
        <taxon>Methanobacteriati</taxon>
        <taxon>Methanobacteriota</taxon>
        <taxon>Stenosarchaea group</taxon>
        <taxon>Halobacteria</taxon>
        <taxon>Halobacteriales</taxon>
        <taxon>Natrialbaceae</taxon>
        <taxon>Halopiger</taxon>
    </lineage>
</organism>
<gene>
    <name evidence="2" type="ORF">ATJ93_3271</name>
</gene>
<dbReference type="Gene3D" id="3.20.20.140">
    <property type="entry name" value="Metal-dependent hydrolases"/>
    <property type="match status" value="1"/>
</dbReference>